<evidence type="ECO:0000256" key="1">
    <source>
        <dbReference type="SAM" id="Phobius"/>
    </source>
</evidence>
<reference evidence="2" key="2">
    <citation type="journal article" date="2020" name="Microbiol. Resour. Announc.">
        <title>Complete Genome Sequence of Faecalibacillus intestinalis JCM 34082, Isolated from Feces from a Healthy Japanese Female.</title>
        <authorList>
            <person name="Sakamoto M."/>
            <person name="Ikeyama N."/>
            <person name="Toyoda A."/>
            <person name="Murakami T."/>
            <person name="Mori H."/>
            <person name="Ohkuma M."/>
        </authorList>
    </citation>
    <scope>NUCLEOTIDE SEQUENCE</scope>
    <source>
        <strain evidence="2">14EGH31</strain>
    </source>
</reference>
<reference evidence="5" key="3">
    <citation type="submission" date="2020-09" db="EMBL/GenBank/DDBJ databases">
        <title>Complete genome sequencing of Faecalibacillus intestinalis strain 14EGH31.</title>
        <authorList>
            <person name="Sakamoto M."/>
            <person name="Murakami T."/>
            <person name="Mori H."/>
        </authorList>
    </citation>
    <scope>NUCLEOTIDE SEQUENCE [LARGE SCALE GENOMIC DNA]</scope>
    <source>
        <strain evidence="5">14EGH31</strain>
    </source>
</reference>
<dbReference type="RefSeq" id="WP_107030591.1">
    <property type="nucleotide sequence ID" value="NZ_AP024085.1"/>
</dbReference>
<dbReference type="Proteomes" id="UP000593842">
    <property type="component" value="Chromosome"/>
</dbReference>
<gene>
    <name evidence="3" type="ORF">C7U54_13070</name>
    <name evidence="2" type="ORF">Fi14EGH31_07020</name>
</gene>
<dbReference type="EMBL" id="PYLQ01000027">
    <property type="protein sequence ID" value="PST36325.1"/>
    <property type="molecule type" value="Genomic_DNA"/>
</dbReference>
<sequence length="277" mass="32420">MDQKHKSNLIITCLCLIIVFVSLLTMYDNFSFHTYNTKTYYDYFLSLNHQGFTLQDYELYKDQSNYHCGDGTLVLGKIDSLVDGQDIDVIIQINRKQHIDYSLKYLEGGSYSLENKEDLKNIKEIKNVQLIIKDDNQKTVYQHTLKLKQVEKLSCSSKTFKVENACISDDFMRLGYLTSTDEDLLKKYPNISLEYRYLKSNKLNDKNDKNYVVFKKINGKTKEIVNQKIYQTYNHDLNQGSLKKKKLSVVIILSKDQSQKSYVFKLNFSKENGGLYE</sequence>
<keyword evidence="1" id="KW-0812">Transmembrane</keyword>
<evidence type="ECO:0000313" key="2">
    <source>
        <dbReference type="EMBL" id="BCL56990.1"/>
    </source>
</evidence>
<accession>A0A2T3FM27</accession>
<reference evidence="3 4" key="1">
    <citation type="journal article" date="2019" name="Int. J. Syst. Evol. Microbiol.">
        <title>Faecalibacillus intestinalis gen. nov., sp. nov. and Faecalibacillus faecis sp. nov., isolated from human faeces.</title>
        <authorList>
            <person name="Seo B."/>
            <person name="Jeon K."/>
            <person name="Baek I."/>
            <person name="Lee Y.M."/>
            <person name="Baek K."/>
            <person name="Ko G."/>
        </authorList>
    </citation>
    <scope>NUCLEOTIDE SEQUENCE [LARGE SCALE GENOMIC DNA]</scope>
    <source>
        <strain evidence="3 4">SNUG30099</strain>
    </source>
</reference>
<keyword evidence="4" id="KW-1185">Reference proteome</keyword>
<evidence type="ECO:0000313" key="3">
    <source>
        <dbReference type="EMBL" id="PST36325.1"/>
    </source>
</evidence>
<proteinExistence type="predicted"/>
<evidence type="ECO:0000313" key="5">
    <source>
        <dbReference type="Proteomes" id="UP000593842"/>
    </source>
</evidence>
<evidence type="ECO:0000313" key="4">
    <source>
        <dbReference type="Proteomes" id="UP000240974"/>
    </source>
</evidence>
<feature type="transmembrane region" description="Helical" evidence="1">
    <location>
        <begin position="7"/>
        <end position="27"/>
    </location>
</feature>
<organism evidence="3 4">
    <name type="scientific">Faecalibacillus intestinalis</name>
    <dbReference type="NCBI Taxonomy" id="1982626"/>
    <lineage>
        <taxon>Bacteria</taxon>
        <taxon>Bacillati</taxon>
        <taxon>Bacillota</taxon>
        <taxon>Erysipelotrichia</taxon>
        <taxon>Erysipelotrichales</taxon>
        <taxon>Coprobacillaceae</taxon>
        <taxon>Faecalibacillus</taxon>
    </lineage>
</organism>
<keyword evidence="1" id="KW-1133">Transmembrane helix</keyword>
<protein>
    <submittedName>
        <fullName evidence="3">Uncharacterized protein</fullName>
    </submittedName>
</protein>
<dbReference type="AlphaFoldDB" id="A0A2T3FM27"/>
<name>A0A2T3FM27_9FIRM</name>
<dbReference type="Proteomes" id="UP000240974">
    <property type="component" value="Unassembled WGS sequence"/>
</dbReference>
<dbReference type="GeneID" id="70579135"/>
<keyword evidence="1" id="KW-0472">Membrane</keyword>
<dbReference type="KEGG" id="fit:Fi14EGH31_07020"/>
<dbReference type="EMBL" id="AP024085">
    <property type="protein sequence ID" value="BCL56990.1"/>
    <property type="molecule type" value="Genomic_DNA"/>
</dbReference>